<evidence type="ECO:0000256" key="1">
    <source>
        <dbReference type="SAM" id="MobiDB-lite"/>
    </source>
</evidence>
<dbReference type="InterPro" id="IPR007021">
    <property type="entry name" value="DUF659"/>
</dbReference>
<dbReference type="PANTHER" id="PTHR32166">
    <property type="entry name" value="OSJNBA0013A04.12 PROTEIN"/>
    <property type="match status" value="1"/>
</dbReference>
<feature type="domain" description="DUF659" evidence="2">
    <location>
        <begin position="214"/>
        <end position="364"/>
    </location>
</feature>
<keyword evidence="4" id="KW-1185">Reference proteome</keyword>
<feature type="compositionally biased region" description="Acidic residues" evidence="1">
    <location>
        <begin position="88"/>
        <end position="108"/>
    </location>
</feature>
<sequence>MAKDPKRKAKSRDPRWKYGFWPDPLKKEMVQCIFYKKVVPAGIKRFKQHLAGGYGDTIKCPQAPELICKEMSIYLKKNARSVIVQVDEGEGEGGGEQEQEQGAEEGEAVEQVAVPSSGTRLKQAKAAKLKVSQAAITSFMVSGPEVVAKRHKYGTSQPTLEHCTKKSKEAKEIVDDHVADFFYENDIAFNVINSRSFEIMVESIGQYGPGYRAPTFREIREELLERAVQRTTELRKKHEKAWKEYGCTIMSDGWTDTSRRHLINFFANSPAGTFFLGSVDASSEVANAQMLADLLEKQIDKVGKEYVVQIVTDNGGNFKAAGRILMERIPHLFWTPCVAHCLNLMMQDIGQKKEFNTTINMAKKLSRFLYKHGRLLEFMRKKIDGDLVRPAVTRFATSYLTLASMFEKRQGLKALFVSPQWSSSAWSKSAEGQQCERIPLRIALRIADGDETPAAPEIMAAMEVAKSTIKEDLRANNTLLKQVMDCYDRRWENQMEQKLYGAALFLNPGKFFAIREKDRRQATRLRSMFNDVFWKMVADDDEQCKISKQADDYERSEGDCFSKPMAIRERDNKNPILWWGSYGGLAYELQSLAKRIVSLCCSTSGCERNWSTFSHVSTTVLVQTNWSLVAIFLGH</sequence>
<dbReference type="EMBL" id="CM029043">
    <property type="protein sequence ID" value="KAG2613656.1"/>
    <property type="molecule type" value="Genomic_DNA"/>
</dbReference>
<dbReference type="SUPFAM" id="SSF53098">
    <property type="entry name" value="Ribonuclease H-like"/>
    <property type="match status" value="1"/>
</dbReference>
<organism evidence="3 4">
    <name type="scientific">Panicum virgatum</name>
    <name type="common">Blackwell switchgrass</name>
    <dbReference type="NCBI Taxonomy" id="38727"/>
    <lineage>
        <taxon>Eukaryota</taxon>
        <taxon>Viridiplantae</taxon>
        <taxon>Streptophyta</taxon>
        <taxon>Embryophyta</taxon>
        <taxon>Tracheophyta</taxon>
        <taxon>Spermatophyta</taxon>
        <taxon>Magnoliopsida</taxon>
        <taxon>Liliopsida</taxon>
        <taxon>Poales</taxon>
        <taxon>Poaceae</taxon>
        <taxon>PACMAD clade</taxon>
        <taxon>Panicoideae</taxon>
        <taxon>Panicodae</taxon>
        <taxon>Paniceae</taxon>
        <taxon>Panicinae</taxon>
        <taxon>Panicum</taxon>
        <taxon>Panicum sect. Hiantes</taxon>
    </lineage>
</organism>
<evidence type="ECO:0000313" key="4">
    <source>
        <dbReference type="Proteomes" id="UP000823388"/>
    </source>
</evidence>
<feature type="region of interest" description="Disordered" evidence="1">
    <location>
        <begin position="88"/>
        <end position="109"/>
    </location>
</feature>
<reference evidence="3" key="1">
    <citation type="submission" date="2020-05" db="EMBL/GenBank/DDBJ databases">
        <title>WGS assembly of Panicum virgatum.</title>
        <authorList>
            <person name="Lovell J.T."/>
            <person name="Jenkins J."/>
            <person name="Shu S."/>
            <person name="Juenger T.E."/>
            <person name="Schmutz J."/>
        </authorList>
    </citation>
    <scope>NUCLEOTIDE SEQUENCE</scope>
    <source>
        <strain evidence="3">AP13</strain>
    </source>
</reference>
<dbReference type="PANTHER" id="PTHR32166:SF74">
    <property type="entry name" value="OS05G0256350 PROTEIN"/>
    <property type="match status" value="1"/>
</dbReference>
<dbReference type="AlphaFoldDB" id="A0A8T0TXY8"/>
<accession>A0A8T0TXY8</accession>
<comment type="caution">
    <text evidence="3">The sequence shown here is derived from an EMBL/GenBank/DDBJ whole genome shotgun (WGS) entry which is preliminary data.</text>
</comment>
<name>A0A8T0TXY8_PANVG</name>
<proteinExistence type="predicted"/>
<dbReference type="Proteomes" id="UP000823388">
    <property type="component" value="Chromosome 4K"/>
</dbReference>
<evidence type="ECO:0000313" key="3">
    <source>
        <dbReference type="EMBL" id="KAG2613656.1"/>
    </source>
</evidence>
<dbReference type="Pfam" id="PF04937">
    <property type="entry name" value="DUF659"/>
    <property type="match status" value="1"/>
</dbReference>
<protein>
    <recommendedName>
        <fullName evidence="2">DUF659 domain-containing protein</fullName>
    </recommendedName>
</protein>
<dbReference type="InterPro" id="IPR012337">
    <property type="entry name" value="RNaseH-like_sf"/>
</dbReference>
<evidence type="ECO:0000259" key="2">
    <source>
        <dbReference type="Pfam" id="PF04937"/>
    </source>
</evidence>
<gene>
    <name evidence="3" type="ORF">PVAP13_4KG307401</name>
</gene>